<comment type="similarity">
    <text evidence="1">Belongs to the leucine-binding protein family.</text>
</comment>
<evidence type="ECO:0000313" key="5">
    <source>
        <dbReference type="EMBL" id="GAA1529987.1"/>
    </source>
</evidence>
<dbReference type="Gene3D" id="3.40.50.2300">
    <property type="match status" value="2"/>
</dbReference>
<evidence type="ECO:0000313" key="6">
    <source>
        <dbReference type="Proteomes" id="UP001500842"/>
    </source>
</evidence>
<evidence type="ECO:0000256" key="2">
    <source>
        <dbReference type="ARBA" id="ARBA00022729"/>
    </source>
</evidence>
<dbReference type="PANTHER" id="PTHR30483:SF6">
    <property type="entry name" value="PERIPLASMIC BINDING PROTEIN OF ABC TRANSPORTER FOR NATURAL AMINO ACIDS"/>
    <property type="match status" value="1"/>
</dbReference>
<reference evidence="5 6" key="1">
    <citation type="journal article" date="2019" name="Int. J. Syst. Evol. Microbiol.">
        <title>The Global Catalogue of Microorganisms (GCM) 10K type strain sequencing project: providing services to taxonomists for standard genome sequencing and annotation.</title>
        <authorList>
            <consortium name="The Broad Institute Genomics Platform"/>
            <consortium name="The Broad Institute Genome Sequencing Center for Infectious Disease"/>
            <person name="Wu L."/>
            <person name="Ma J."/>
        </authorList>
    </citation>
    <scope>NUCLEOTIDE SEQUENCE [LARGE SCALE GENOMIC DNA]</scope>
    <source>
        <strain evidence="5 6">JCM 14942</strain>
    </source>
</reference>
<dbReference type="EMBL" id="BAAAOR010000026">
    <property type="protein sequence ID" value="GAA1529987.1"/>
    <property type="molecule type" value="Genomic_DNA"/>
</dbReference>
<dbReference type="InterPro" id="IPR028081">
    <property type="entry name" value="Leu-bd"/>
</dbReference>
<evidence type="ECO:0000256" key="1">
    <source>
        <dbReference type="ARBA" id="ARBA00010062"/>
    </source>
</evidence>
<sequence>MPRRRGAVCALLAVAALLAAGCGAASRSSEADGDTVVVGLIPPTTGALAQFGTDTVAAWRFAAEQVNADGGVDGRTIEIKVYETDGSVDTTIREARRAVTQDGVSFLGAVMTGPENQALNAQLEGLGALNFNATGNDDELTGEDCSPNAFRSVTSASMDLAALARQVAELPERSWAVLAVDYSIGHSASATFTEAVEAAGGEVVETRYAPLGTTDFGTHITQLKQSGAEGLFVVTFGSDAVAFAQQGEQYRLFDRFDDVLTMNMVSEPLFDVIGGETEGFWSNVNYDVGADNALNEAFVAAWTDEFGDAPYYVEANTYLAAQMLVEGIRAADSTDPAQVREALSGLAFDSIAGPVRVREEDHQLLRPAYVGRVQATADGAHAFDIVSEVPPEQTTPQASPDCRL</sequence>
<accession>A0ABN2AZQ6</accession>
<gene>
    <name evidence="5" type="ORF">GCM10009788_36790</name>
</gene>
<dbReference type="CDD" id="cd19989">
    <property type="entry name" value="PBP1_SBP-like"/>
    <property type="match status" value="1"/>
</dbReference>
<dbReference type="SUPFAM" id="SSF53822">
    <property type="entry name" value="Periplasmic binding protein-like I"/>
    <property type="match status" value="1"/>
</dbReference>
<protein>
    <submittedName>
        <fullName evidence="5">Substrate-binding protein</fullName>
    </submittedName>
</protein>
<dbReference type="InterPro" id="IPR051010">
    <property type="entry name" value="BCAA_transport"/>
</dbReference>
<keyword evidence="6" id="KW-1185">Reference proteome</keyword>
<proteinExistence type="inferred from homology"/>
<comment type="caution">
    <text evidence="5">The sequence shown here is derived from an EMBL/GenBank/DDBJ whole genome shotgun (WGS) entry which is preliminary data.</text>
</comment>
<feature type="signal peptide" evidence="3">
    <location>
        <begin position="1"/>
        <end position="24"/>
    </location>
</feature>
<feature type="chain" id="PRO_5045311921" evidence="3">
    <location>
        <begin position="25"/>
        <end position="404"/>
    </location>
</feature>
<evidence type="ECO:0000259" key="4">
    <source>
        <dbReference type="Pfam" id="PF13458"/>
    </source>
</evidence>
<evidence type="ECO:0000256" key="3">
    <source>
        <dbReference type="SAM" id="SignalP"/>
    </source>
</evidence>
<keyword evidence="2 3" id="KW-0732">Signal</keyword>
<dbReference type="PANTHER" id="PTHR30483">
    <property type="entry name" value="LEUCINE-SPECIFIC-BINDING PROTEIN"/>
    <property type="match status" value="1"/>
</dbReference>
<organism evidence="5 6">
    <name type="scientific">Nocardioides humi</name>
    <dbReference type="NCBI Taxonomy" id="449461"/>
    <lineage>
        <taxon>Bacteria</taxon>
        <taxon>Bacillati</taxon>
        <taxon>Actinomycetota</taxon>
        <taxon>Actinomycetes</taxon>
        <taxon>Propionibacteriales</taxon>
        <taxon>Nocardioidaceae</taxon>
        <taxon>Nocardioides</taxon>
    </lineage>
</organism>
<feature type="domain" description="Leucine-binding protein" evidence="4">
    <location>
        <begin position="35"/>
        <end position="375"/>
    </location>
</feature>
<dbReference type="Pfam" id="PF13458">
    <property type="entry name" value="Peripla_BP_6"/>
    <property type="match status" value="1"/>
</dbReference>
<dbReference type="PROSITE" id="PS51257">
    <property type="entry name" value="PROKAR_LIPOPROTEIN"/>
    <property type="match status" value="1"/>
</dbReference>
<name>A0ABN2AZQ6_9ACTN</name>
<dbReference type="Proteomes" id="UP001500842">
    <property type="component" value="Unassembled WGS sequence"/>
</dbReference>
<dbReference type="InterPro" id="IPR028082">
    <property type="entry name" value="Peripla_BP_I"/>
</dbReference>